<protein>
    <submittedName>
        <fullName evidence="1">Uncharacterized protein</fullName>
    </submittedName>
</protein>
<organism evidence="1 2">
    <name type="scientific">Myriangium duriaei CBS 260.36</name>
    <dbReference type="NCBI Taxonomy" id="1168546"/>
    <lineage>
        <taxon>Eukaryota</taxon>
        <taxon>Fungi</taxon>
        <taxon>Dikarya</taxon>
        <taxon>Ascomycota</taxon>
        <taxon>Pezizomycotina</taxon>
        <taxon>Dothideomycetes</taxon>
        <taxon>Dothideomycetidae</taxon>
        <taxon>Myriangiales</taxon>
        <taxon>Myriangiaceae</taxon>
        <taxon>Myriangium</taxon>
    </lineage>
</organism>
<evidence type="ECO:0000313" key="1">
    <source>
        <dbReference type="EMBL" id="KAF2152392.1"/>
    </source>
</evidence>
<gene>
    <name evidence="1" type="ORF">K461DRAFT_278615</name>
</gene>
<proteinExistence type="predicted"/>
<dbReference type="Proteomes" id="UP000799439">
    <property type="component" value="Unassembled WGS sequence"/>
</dbReference>
<keyword evidence="2" id="KW-1185">Reference proteome</keyword>
<evidence type="ECO:0000313" key="2">
    <source>
        <dbReference type="Proteomes" id="UP000799439"/>
    </source>
</evidence>
<dbReference type="EMBL" id="ML996086">
    <property type="protein sequence ID" value="KAF2152392.1"/>
    <property type="molecule type" value="Genomic_DNA"/>
</dbReference>
<reference evidence="1" key="1">
    <citation type="journal article" date="2020" name="Stud. Mycol.">
        <title>101 Dothideomycetes genomes: a test case for predicting lifestyles and emergence of pathogens.</title>
        <authorList>
            <person name="Haridas S."/>
            <person name="Albert R."/>
            <person name="Binder M."/>
            <person name="Bloem J."/>
            <person name="Labutti K."/>
            <person name="Salamov A."/>
            <person name="Andreopoulos B."/>
            <person name="Baker S."/>
            <person name="Barry K."/>
            <person name="Bills G."/>
            <person name="Bluhm B."/>
            <person name="Cannon C."/>
            <person name="Castanera R."/>
            <person name="Culley D."/>
            <person name="Daum C."/>
            <person name="Ezra D."/>
            <person name="Gonzalez J."/>
            <person name="Henrissat B."/>
            <person name="Kuo A."/>
            <person name="Liang C."/>
            <person name="Lipzen A."/>
            <person name="Lutzoni F."/>
            <person name="Magnuson J."/>
            <person name="Mondo S."/>
            <person name="Nolan M."/>
            <person name="Ohm R."/>
            <person name="Pangilinan J."/>
            <person name="Park H.-J."/>
            <person name="Ramirez L."/>
            <person name="Alfaro M."/>
            <person name="Sun H."/>
            <person name="Tritt A."/>
            <person name="Yoshinaga Y."/>
            <person name="Zwiers L.-H."/>
            <person name="Turgeon B."/>
            <person name="Goodwin S."/>
            <person name="Spatafora J."/>
            <person name="Crous P."/>
            <person name="Grigoriev I."/>
        </authorList>
    </citation>
    <scope>NUCLEOTIDE SEQUENCE</scope>
    <source>
        <strain evidence="1">CBS 260.36</strain>
    </source>
</reference>
<sequence>MSWTIATFAQLLVVLSLVFALLISFIARDDASEHQTRRNRDRDIDAGLVAAGCLR</sequence>
<name>A0A9P4IYU4_9PEZI</name>
<comment type="caution">
    <text evidence="1">The sequence shown here is derived from an EMBL/GenBank/DDBJ whole genome shotgun (WGS) entry which is preliminary data.</text>
</comment>
<accession>A0A9P4IYU4</accession>
<dbReference type="AlphaFoldDB" id="A0A9P4IYU4"/>